<comment type="caution">
    <text evidence="4">The sequence shown here is derived from an EMBL/GenBank/DDBJ whole genome shotgun (WGS) entry which is preliminary data.</text>
</comment>
<evidence type="ECO:0000256" key="1">
    <source>
        <dbReference type="ARBA" id="ARBA00023125"/>
    </source>
</evidence>
<evidence type="ECO:0000256" key="2">
    <source>
        <dbReference type="PROSITE-ProRule" id="PRU00252"/>
    </source>
</evidence>
<dbReference type="InterPro" id="IPR000424">
    <property type="entry name" value="Primosome_PriB/ssb"/>
</dbReference>
<accession>A0AAW7T1E3</accession>
<feature type="region of interest" description="Disordered" evidence="3">
    <location>
        <begin position="103"/>
        <end position="143"/>
    </location>
</feature>
<dbReference type="AlphaFoldDB" id="A0AAW7T1E3"/>
<keyword evidence="1 2" id="KW-0238">DNA-binding</keyword>
<evidence type="ECO:0000256" key="3">
    <source>
        <dbReference type="SAM" id="MobiDB-lite"/>
    </source>
</evidence>
<dbReference type="Proteomes" id="UP001171620">
    <property type="component" value="Unassembled WGS sequence"/>
</dbReference>
<name>A0AAW7T1E3_BURVI</name>
<dbReference type="RefSeq" id="WP_301788688.1">
    <property type="nucleotide sequence ID" value="NZ_JAUJRV010000016.1"/>
</dbReference>
<proteinExistence type="predicted"/>
<dbReference type="SUPFAM" id="SSF50249">
    <property type="entry name" value="Nucleic acid-binding proteins"/>
    <property type="match status" value="1"/>
</dbReference>
<organism evidence="4 5">
    <name type="scientific">Burkholderia vietnamiensis</name>
    <dbReference type="NCBI Taxonomy" id="60552"/>
    <lineage>
        <taxon>Bacteria</taxon>
        <taxon>Pseudomonadati</taxon>
        <taxon>Pseudomonadota</taxon>
        <taxon>Betaproteobacteria</taxon>
        <taxon>Burkholderiales</taxon>
        <taxon>Burkholderiaceae</taxon>
        <taxon>Burkholderia</taxon>
        <taxon>Burkholderia cepacia complex</taxon>
    </lineage>
</organism>
<dbReference type="Pfam" id="PF00436">
    <property type="entry name" value="SSB"/>
    <property type="match status" value="1"/>
</dbReference>
<dbReference type="EMBL" id="JAUJRV010000016">
    <property type="protein sequence ID" value="MDN7797112.1"/>
    <property type="molecule type" value="Genomic_DNA"/>
</dbReference>
<dbReference type="PROSITE" id="PS50935">
    <property type="entry name" value="SSB"/>
    <property type="match status" value="1"/>
</dbReference>
<dbReference type="GO" id="GO:0003697">
    <property type="term" value="F:single-stranded DNA binding"/>
    <property type="evidence" value="ECO:0007669"/>
    <property type="project" value="InterPro"/>
</dbReference>
<sequence>MIDGLIAGKLYGKPVERMGASGRPFVTATVRAAVGDCEALFVNVIAFSDGAKAALSALDDGDSVALVGTLTPKVWTDRNGDAKSALDMVAHAVLTAYHVKRKRAAMQGSNDGDERGSGRPAMDGAGQATPFYGGDTSDMQDDF</sequence>
<dbReference type="Gene3D" id="2.40.50.140">
    <property type="entry name" value="Nucleic acid-binding proteins"/>
    <property type="match status" value="1"/>
</dbReference>
<protein>
    <submittedName>
        <fullName evidence="4">Single-stranded DNA-binding protein</fullName>
    </submittedName>
</protein>
<evidence type="ECO:0000313" key="4">
    <source>
        <dbReference type="EMBL" id="MDN7797112.1"/>
    </source>
</evidence>
<dbReference type="InterPro" id="IPR012340">
    <property type="entry name" value="NA-bd_OB-fold"/>
</dbReference>
<reference evidence="4" key="1">
    <citation type="submission" date="2023-07" db="EMBL/GenBank/DDBJ databases">
        <title>A collection of bacterial strains from the Burkholderia cepacia Research Laboratory and Repository.</title>
        <authorList>
            <person name="Lipuma J."/>
            <person name="Spilker T."/>
            <person name="Caverly L."/>
        </authorList>
    </citation>
    <scope>NUCLEOTIDE SEQUENCE</scope>
    <source>
        <strain evidence="4">AU44268</strain>
    </source>
</reference>
<evidence type="ECO:0000313" key="5">
    <source>
        <dbReference type="Proteomes" id="UP001171620"/>
    </source>
</evidence>
<gene>
    <name evidence="4" type="ORF">QZM33_19430</name>
</gene>